<dbReference type="InterPro" id="IPR037883">
    <property type="entry name" value="Knr4/Smi1-like_sf"/>
</dbReference>
<dbReference type="KEGG" id="puo:RZN69_05940"/>
<dbReference type="Gene3D" id="3.40.1580.10">
    <property type="entry name" value="SMI1/KNR4-like"/>
    <property type="match status" value="1"/>
</dbReference>
<reference evidence="2 3" key="1">
    <citation type="submission" date="2023-10" db="EMBL/GenBank/DDBJ databases">
        <title>Rubellicoccus peritrichatus gen. nov., sp. nov., isolated from an algae of coral reef tank.</title>
        <authorList>
            <person name="Luo J."/>
        </authorList>
    </citation>
    <scope>NUCLEOTIDE SEQUENCE [LARGE SCALE GENOMIC DNA]</scope>
    <source>
        <strain evidence="2 3">CR14</strain>
    </source>
</reference>
<dbReference type="Proteomes" id="UP001304300">
    <property type="component" value="Chromosome"/>
</dbReference>
<protein>
    <submittedName>
        <fullName evidence="2">SMI1/KNR4 family protein</fullName>
    </submittedName>
</protein>
<dbReference type="InterPro" id="IPR018958">
    <property type="entry name" value="Knr4/Smi1-like_dom"/>
</dbReference>
<evidence type="ECO:0000313" key="2">
    <source>
        <dbReference type="EMBL" id="WOO42625.1"/>
    </source>
</evidence>
<keyword evidence="3" id="KW-1185">Reference proteome</keyword>
<name>A0AAQ3LET3_9BACT</name>
<gene>
    <name evidence="2" type="ORF">RZN69_05940</name>
</gene>
<accession>A0AAQ3LET3</accession>
<dbReference type="RefSeq" id="WP_317835150.1">
    <property type="nucleotide sequence ID" value="NZ_CP136920.1"/>
</dbReference>
<evidence type="ECO:0000259" key="1">
    <source>
        <dbReference type="Pfam" id="PF09346"/>
    </source>
</evidence>
<sequence>MDLLSLNEVQERLLEQYEMLDGEIPELNMNDSSIEQWQLDALSEDLGSSLPREFSESLLKYDFGELNVGGIFFGQTGDYIDFLKQSNLGSEPSCWWGNGERPSSVIMIGGTDGYVLLLDCSNGEIDAFRRGEDYTSKKLIAANFELLVRGAGTVHFGRKKADDKASFGNNVSSLCNAENEITFWSELAQGIT</sequence>
<evidence type="ECO:0000313" key="3">
    <source>
        <dbReference type="Proteomes" id="UP001304300"/>
    </source>
</evidence>
<dbReference type="EMBL" id="CP136920">
    <property type="protein sequence ID" value="WOO42625.1"/>
    <property type="molecule type" value="Genomic_DNA"/>
</dbReference>
<dbReference type="SUPFAM" id="SSF160631">
    <property type="entry name" value="SMI1/KNR4-like"/>
    <property type="match status" value="1"/>
</dbReference>
<organism evidence="2 3">
    <name type="scientific">Rubellicoccus peritrichatus</name>
    <dbReference type="NCBI Taxonomy" id="3080537"/>
    <lineage>
        <taxon>Bacteria</taxon>
        <taxon>Pseudomonadati</taxon>
        <taxon>Verrucomicrobiota</taxon>
        <taxon>Opitutia</taxon>
        <taxon>Puniceicoccales</taxon>
        <taxon>Cerasicoccaceae</taxon>
        <taxon>Rubellicoccus</taxon>
    </lineage>
</organism>
<proteinExistence type="predicted"/>
<dbReference type="Pfam" id="PF09346">
    <property type="entry name" value="SMI1_KNR4"/>
    <property type="match status" value="1"/>
</dbReference>
<dbReference type="AlphaFoldDB" id="A0AAQ3LET3"/>
<feature type="domain" description="Knr4/Smi1-like" evidence="1">
    <location>
        <begin position="36"/>
        <end position="145"/>
    </location>
</feature>